<dbReference type="GO" id="GO:0036157">
    <property type="term" value="C:outer dynein arm"/>
    <property type="evidence" value="ECO:0007669"/>
    <property type="project" value="InterPro"/>
</dbReference>
<dbReference type="PANTHER" id="PTHR28572:SF1">
    <property type="entry name" value="COILED-COIL DOMAIN-CONTAINING PROTEIN 103"/>
    <property type="match status" value="1"/>
</dbReference>
<evidence type="ECO:0000256" key="10">
    <source>
        <dbReference type="ARBA" id="ARBA00049986"/>
    </source>
</evidence>
<comment type="similarity">
    <text evidence="10">Belongs to the DNAAF19/PR46b family.</text>
</comment>
<keyword evidence="9" id="KW-0966">Cell projection</keyword>
<dbReference type="Proteomes" id="UP001190700">
    <property type="component" value="Unassembled WGS sequence"/>
</dbReference>
<dbReference type="Pfam" id="PF15867">
    <property type="entry name" value="Dynein_attach_N"/>
    <property type="match status" value="1"/>
</dbReference>
<organism evidence="13 14">
    <name type="scientific">Cymbomonas tetramitiformis</name>
    <dbReference type="NCBI Taxonomy" id="36881"/>
    <lineage>
        <taxon>Eukaryota</taxon>
        <taxon>Viridiplantae</taxon>
        <taxon>Chlorophyta</taxon>
        <taxon>Pyramimonadophyceae</taxon>
        <taxon>Pyramimonadales</taxon>
        <taxon>Pyramimonadaceae</taxon>
        <taxon>Cymbomonas</taxon>
    </lineage>
</organism>
<dbReference type="AlphaFoldDB" id="A0AAE0FE47"/>
<dbReference type="GO" id="GO:0003351">
    <property type="term" value="P:epithelial cilium movement involved in extracellular fluid movement"/>
    <property type="evidence" value="ECO:0007669"/>
    <property type="project" value="TreeGrafter"/>
</dbReference>
<evidence type="ECO:0000259" key="12">
    <source>
        <dbReference type="Pfam" id="PF15867"/>
    </source>
</evidence>
<keyword evidence="5" id="KW-0963">Cytoplasm</keyword>
<evidence type="ECO:0000256" key="3">
    <source>
        <dbReference type="ARBA" id="ARBA00004496"/>
    </source>
</evidence>
<accession>A0AAE0FE47</accession>
<protein>
    <submittedName>
        <fullName evidence="13">Uncharacterized protein</fullName>
    </submittedName>
</protein>
<sequence length="209" mass="23000">MWNAKENTKAKPACTSRELDTAIADDLLKQQINDAKIKAMTDRVDYDTFKARVSVAHLRPLQDPNIVDRTSLPAWSFNPDGTKAKITEDVTTSLKSLSTEEPLGVPSKSSDFERTWRRNVKTEAEKYKYVLLIPPESYPKIFKVEIASPLLGDVLLALEACCLKEARPAEEGTGEAAQVLAVLRGLSESVGQPFLATLTCVLALSLGHE</sequence>
<dbReference type="EMBL" id="LGRX02020203">
    <property type="protein sequence ID" value="KAK3257713.1"/>
    <property type="molecule type" value="Genomic_DNA"/>
</dbReference>
<evidence type="ECO:0000256" key="8">
    <source>
        <dbReference type="ARBA" id="ARBA00023069"/>
    </source>
</evidence>
<evidence type="ECO:0000313" key="14">
    <source>
        <dbReference type="Proteomes" id="UP001190700"/>
    </source>
</evidence>
<feature type="non-terminal residue" evidence="13">
    <location>
        <position position="209"/>
    </location>
</feature>
<dbReference type="GO" id="GO:0005576">
    <property type="term" value="C:extracellular region"/>
    <property type="evidence" value="ECO:0007669"/>
    <property type="project" value="GOC"/>
</dbReference>
<proteinExistence type="inferred from homology"/>
<evidence type="ECO:0000256" key="5">
    <source>
        <dbReference type="ARBA" id="ARBA00022490"/>
    </source>
</evidence>
<evidence type="ECO:0000256" key="9">
    <source>
        <dbReference type="ARBA" id="ARBA00023273"/>
    </source>
</evidence>
<comment type="caution">
    <text evidence="13">The sequence shown here is derived from an EMBL/GenBank/DDBJ whole genome shotgun (WGS) entry which is preliminary data.</text>
</comment>
<comment type="function">
    <text evidence="1">Dynein-attachment factor required for cilia motility.</text>
</comment>
<evidence type="ECO:0000256" key="2">
    <source>
        <dbReference type="ARBA" id="ARBA00004230"/>
    </source>
</evidence>
<keyword evidence="7" id="KW-0282">Flagellum</keyword>
<dbReference type="GO" id="GO:0036159">
    <property type="term" value="P:inner dynein arm assembly"/>
    <property type="evidence" value="ECO:0007669"/>
    <property type="project" value="TreeGrafter"/>
</dbReference>
<evidence type="ECO:0000259" key="11">
    <source>
        <dbReference type="Pfam" id="PF13877"/>
    </source>
</evidence>
<evidence type="ECO:0000256" key="1">
    <source>
        <dbReference type="ARBA" id="ARBA00004048"/>
    </source>
</evidence>
<dbReference type="GO" id="GO:0007368">
    <property type="term" value="P:determination of left/right symmetry"/>
    <property type="evidence" value="ECO:0007669"/>
    <property type="project" value="TreeGrafter"/>
</dbReference>
<reference evidence="13 14" key="1">
    <citation type="journal article" date="2015" name="Genome Biol. Evol.">
        <title>Comparative Genomics of a Bacterivorous Green Alga Reveals Evolutionary Causalities and Consequences of Phago-Mixotrophic Mode of Nutrition.</title>
        <authorList>
            <person name="Burns J.A."/>
            <person name="Paasch A."/>
            <person name="Narechania A."/>
            <person name="Kim E."/>
        </authorList>
    </citation>
    <scope>NUCLEOTIDE SEQUENCE [LARGE SCALE GENOMIC DNA]</scope>
    <source>
        <strain evidence="13 14">PLY_AMNH</strain>
    </source>
</reference>
<evidence type="ECO:0000256" key="7">
    <source>
        <dbReference type="ARBA" id="ARBA00022846"/>
    </source>
</evidence>
<keyword evidence="8" id="KW-0969">Cilium</keyword>
<evidence type="ECO:0000313" key="13">
    <source>
        <dbReference type="EMBL" id="KAK3257713.1"/>
    </source>
</evidence>
<name>A0AAE0FE47_9CHLO</name>
<dbReference type="InterPro" id="IPR031733">
    <property type="entry name" value="Dynein_attach_N"/>
</dbReference>
<comment type="subunit">
    <text evidence="4">Homodimer.</text>
</comment>
<feature type="domain" description="Dynein attachment factor N-terminal" evidence="12">
    <location>
        <begin position="17"/>
        <end position="65"/>
    </location>
</feature>
<keyword evidence="14" id="KW-1185">Reference proteome</keyword>
<evidence type="ECO:0000256" key="4">
    <source>
        <dbReference type="ARBA" id="ARBA00011738"/>
    </source>
</evidence>
<feature type="domain" description="RNA-polymerase II-associated protein 3-like C-terminal" evidence="11">
    <location>
        <begin position="106"/>
        <end position="187"/>
    </location>
</feature>
<dbReference type="PANTHER" id="PTHR28572">
    <property type="entry name" value="COILED-COIL DOMAIN-CONTAINING PROTEIN 103"/>
    <property type="match status" value="1"/>
</dbReference>
<comment type="subcellular location">
    <subcellularLocation>
        <location evidence="2">Cell projection</location>
        <location evidence="2">Cilium</location>
        <location evidence="2">Flagellum</location>
    </subcellularLocation>
    <subcellularLocation>
        <location evidence="3">Cytoplasm</location>
    </subcellularLocation>
</comment>
<dbReference type="GO" id="GO:0031514">
    <property type="term" value="C:motile cilium"/>
    <property type="evidence" value="ECO:0007669"/>
    <property type="project" value="UniProtKB-SubCell"/>
</dbReference>
<dbReference type="InterPro" id="IPR025986">
    <property type="entry name" value="RPAP3-like_C"/>
</dbReference>
<dbReference type="InterPro" id="IPR042422">
    <property type="entry name" value="CC103"/>
</dbReference>
<evidence type="ECO:0000256" key="6">
    <source>
        <dbReference type="ARBA" id="ARBA00022794"/>
    </source>
</evidence>
<dbReference type="Pfam" id="PF13877">
    <property type="entry name" value="RPAP3_C"/>
    <property type="match status" value="1"/>
</dbReference>
<gene>
    <name evidence="13" type="ORF">CYMTET_33211</name>
</gene>
<keyword evidence="6" id="KW-0970">Cilium biogenesis/degradation</keyword>